<feature type="region of interest" description="Disordered" evidence="5">
    <location>
        <begin position="44"/>
        <end position="78"/>
    </location>
</feature>
<protein>
    <submittedName>
        <fullName evidence="7">Zinc finger protein 474</fullName>
    </submittedName>
</protein>
<keyword evidence="2 4" id="KW-0863">Zinc-finger</keyword>
<evidence type="ECO:0000313" key="7">
    <source>
        <dbReference type="EMBL" id="GFR05776.1"/>
    </source>
</evidence>
<evidence type="ECO:0000259" key="6">
    <source>
        <dbReference type="PROSITE" id="PS52027"/>
    </source>
</evidence>
<dbReference type="InterPro" id="IPR049899">
    <property type="entry name" value="Znf_C2HC_C3H"/>
</dbReference>
<evidence type="ECO:0000256" key="2">
    <source>
        <dbReference type="ARBA" id="ARBA00022771"/>
    </source>
</evidence>
<evidence type="ECO:0000256" key="5">
    <source>
        <dbReference type="SAM" id="MobiDB-lite"/>
    </source>
</evidence>
<dbReference type="EMBL" id="BMAO01006056">
    <property type="protein sequence ID" value="GFR05776.1"/>
    <property type="molecule type" value="Genomic_DNA"/>
</dbReference>
<dbReference type="AlphaFoldDB" id="A0A8X6GJ73"/>
<sequence length="78" mass="9099">MSDCIKNPRSFIPCFVCGRLFAQHSLKFHQPKCLLRWQADNKKKPLNERHPTPIDPKIWLADSGEDEDLGHTVEKEEQ</sequence>
<dbReference type="OrthoDB" id="6435785at2759"/>
<dbReference type="GO" id="GO:0008270">
    <property type="term" value="F:zinc ion binding"/>
    <property type="evidence" value="ECO:0007669"/>
    <property type="project" value="UniProtKB-KW"/>
</dbReference>
<feature type="domain" description="C2HC/C3H-type" evidence="6">
    <location>
        <begin position="10"/>
        <end position="39"/>
    </location>
</feature>
<feature type="compositionally biased region" description="Basic and acidic residues" evidence="5">
    <location>
        <begin position="69"/>
        <end position="78"/>
    </location>
</feature>
<dbReference type="Proteomes" id="UP000887116">
    <property type="component" value="Unassembled WGS sequence"/>
</dbReference>
<dbReference type="PROSITE" id="PS52027">
    <property type="entry name" value="ZF_C2HC_C3H"/>
    <property type="match status" value="1"/>
</dbReference>
<gene>
    <name evidence="7" type="primary">ZNF474_0</name>
    <name evidence="7" type="ORF">TNCT_444461</name>
</gene>
<keyword evidence="1" id="KW-0479">Metal-binding</keyword>
<evidence type="ECO:0000313" key="8">
    <source>
        <dbReference type="Proteomes" id="UP000887116"/>
    </source>
</evidence>
<proteinExistence type="predicted"/>
<keyword evidence="8" id="KW-1185">Reference proteome</keyword>
<evidence type="ECO:0000256" key="3">
    <source>
        <dbReference type="ARBA" id="ARBA00022833"/>
    </source>
</evidence>
<comment type="caution">
    <text evidence="7">The sequence shown here is derived from an EMBL/GenBank/DDBJ whole genome shotgun (WGS) entry which is preliminary data.</text>
</comment>
<keyword evidence="3" id="KW-0862">Zinc</keyword>
<feature type="non-terminal residue" evidence="7">
    <location>
        <position position="78"/>
    </location>
</feature>
<organism evidence="7 8">
    <name type="scientific">Trichonephila clavata</name>
    <name type="common">Joro spider</name>
    <name type="synonym">Nephila clavata</name>
    <dbReference type="NCBI Taxonomy" id="2740835"/>
    <lineage>
        <taxon>Eukaryota</taxon>
        <taxon>Metazoa</taxon>
        <taxon>Ecdysozoa</taxon>
        <taxon>Arthropoda</taxon>
        <taxon>Chelicerata</taxon>
        <taxon>Arachnida</taxon>
        <taxon>Araneae</taxon>
        <taxon>Araneomorphae</taxon>
        <taxon>Entelegynae</taxon>
        <taxon>Araneoidea</taxon>
        <taxon>Nephilidae</taxon>
        <taxon>Trichonephila</taxon>
    </lineage>
</organism>
<evidence type="ECO:0000256" key="4">
    <source>
        <dbReference type="PROSITE-ProRule" id="PRU01371"/>
    </source>
</evidence>
<evidence type="ECO:0000256" key="1">
    <source>
        <dbReference type="ARBA" id="ARBA00022723"/>
    </source>
</evidence>
<dbReference type="Gene3D" id="3.30.160.60">
    <property type="entry name" value="Classic Zinc Finger"/>
    <property type="match status" value="1"/>
</dbReference>
<accession>A0A8X6GJ73</accession>
<name>A0A8X6GJ73_TRICU</name>
<reference evidence="7" key="1">
    <citation type="submission" date="2020-07" db="EMBL/GenBank/DDBJ databases">
        <title>Multicomponent nature underlies the extraordinary mechanical properties of spider dragline silk.</title>
        <authorList>
            <person name="Kono N."/>
            <person name="Nakamura H."/>
            <person name="Mori M."/>
            <person name="Yoshida Y."/>
            <person name="Ohtoshi R."/>
            <person name="Malay A.D."/>
            <person name="Moran D.A.P."/>
            <person name="Tomita M."/>
            <person name="Numata K."/>
            <person name="Arakawa K."/>
        </authorList>
    </citation>
    <scope>NUCLEOTIDE SEQUENCE</scope>
</reference>